<sequence>MKILHNRFIRISTVLITAFILTKAGFLLKSYKGIEPLSKWKGTLSILVSSKEYPAETKLRQTLPKGAFRITYVIDGDTLVLSNREKIRLIGVDAPEIQHDDIPGEWYGKEAKEFLKQLAEGKECTLGYETDGIRDRYGRILAYVFMGNKLLNAEMIRQGYARVYMRFSFTKKTEFIRLEKEARGKGIGIWSRQLFKKNKKAGTPAVIQWQDADKHYGEYCAVEGKIVSTYNSGKACFLNFHKDYNHYLTAVIFSSDFSRFPENPEKYYLGKKVLVSGYIKEYKGKPEIVLESRKQIEVLK</sequence>
<protein>
    <recommendedName>
        <fullName evidence="4">TNase-like domain-containing protein</fullName>
    </recommendedName>
</protein>
<dbReference type="PANTHER" id="PTHR12302">
    <property type="entry name" value="EBNA2 BINDING PROTEIN P100"/>
    <property type="match status" value="1"/>
</dbReference>
<dbReference type="SUPFAM" id="SSF50199">
    <property type="entry name" value="Staphylococcal nuclease"/>
    <property type="match status" value="1"/>
</dbReference>
<evidence type="ECO:0000259" key="4">
    <source>
        <dbReference type="PROSITE" id="PS50830"/>
    </source>
</evidence>
<dbReference type="GO" id="GO:0016787">
    <property type="term" value="F:hydrolase activity"/>
    <property type="evidence" value="ECO:0007669"/>
    <property type="project" value="UniProtKB-KW"/>
</dbReference>
<name>A0A1F7SLB9_9BACT</name>
<dbReference type="Pfam" id="PF00565">
    <property type="entry name" value="SNase"/>
    <property type="match status" value="1"/>
</dbReference>
<dbReference type="Gene3D" id="2.40.50.90">
    <property type="match status" value="1"/>
</dbReference>
<comment type="caution">
    <text evidence="5">The sequence shown here is derived from an EMBL/GenBank/DDBJ whole genome shotgun (WGS) entry which is preliminary data.</text>
</comment>
<accession>A0A1F7SLB9</accession>
<dbReference type="PROSITE" id="PS01284">
    <property type="entry name" value="TNASE_2"/>
    <property type="match status" value="1"/>
</dbReference>
<reference evidence="5 6" key="1">
    <citation type="journal article" date="2016" name="Nat. Commun.">
        <title>Thousands of microbial genomes shed light on interconnected biogeochemical processes in an aquifer system.</title>
        <authorList>
            <person name="Anantharaman K."/>
            <person name="Brown C.T."/>
            <person name="Hug L.A."/>
            <person name="Sharon I."/>
            <person name="Castelle C.J."/>
            <person name="Probst A.J."/>
            <person name="Thomas B.C."/>
            <person name="Singh A."/>
            <person name="Wilkins M.J."/>
            <person name="Karaoz U."/>
            <person name="Brodie E.L."/>
            <person name="Williams K.H."/>
            <person name="Hubbard S.S."/>
            <person name="Banfield J.F."/>
        </authorList>
    </citation>
    <scope>NUCLEOTIDE SEQUENCE [LARGE SCALE GENOMIC DNA]</scope>
</reference>
<keyword evidence="2" id="KW-0255">Endonuclease</keyword>
<organism evidence="5 6">
    <name type="scientific">Candidatus Schekmanbacteria bacterium RIFCSPLOWO2_12_FULL_38_15</name>
    <dbReference type="NCBI Taxonomy" id="1817883"/>
    <lineage>
        <taxon>Bacteria</taxon>
        <taxon>Candidatus Schekmaniibacteriota</taxon>
    </lineage>
</organism>
<dbReference type="InterPro" id="IPR035437">
    <property type="entry name" value="SNase_OB-fold_sf"/>
</dbReference>
<dbReference type="Proteomes" id="UP000178082">
    <property type="component" value="Unassembled WGS sequence"/>
</dbReference>
<feature type="domain" description="TNase-like" evidence="4">
    <location>
        <begin position="69"/>
        <end position="192"/>
    </location>
</feature>
<dbReference type="PANTHER" id="PTHR12302:SF3">
    <property type="entry name" value="SERINE_THREONINE-PROTEIN KINASE 31"/>
    <property type="match status" value="1"/>
</dbReference>
<evidence type="ECO:0000256" key="1">
    <source>
        <dbReference type="ARBA" id="ARBA00022722"/>
    </source>
</evidence>
<dbReference type="GO" id="GO:0004519">
    <property type="term" value="F:endonuclease activity"/>
    <property type="evidence" value="ECO:0007669"/>
    <property type="project" value="UniProtKB-KW"/>
</dbReference>
<keyword evidence="1" id="KW-0540">Nuclease</keyword>
<dbReference type="PROSITE" id="PS50830">
    <property type="entry name" value="TNASE_3"/>
    <property type="match status" value="1"/>
</dbReference>
<dbReference type="InterPro" id="IPR016071">
    <property type="entry name" value="Staphylococal_nuclease_OB-fold"/>
</dbReference>
<dbReference type="STRING" id="1817883.A3G31_10530"/>
<dbReference type="SMART" id="SM00318">
    <property type="entry name" value="SNc"/>
    <property type="match status" value="1"/>
</dbReference>
<evidence type="ECO:0000256" key="2">
    <source>
        <dbReference type="ARBA" id="ARBA00022759"/>
    </source>
</evidence>
<gene>
    <name evidence="5" type="ORF">A3G31_10530</name>
</gene>
<evidence type="ECO:0000256" key="3">
    <source>
        <dbReference type="ARBA" id="ARBA00022801"/>
    </source>
</evidence>
<dbReference type="GO" id="GO:0003676">
    <property type="term" value="F:nucleic acid binding"/>
    <property type="evidence" value="ECO:0007669"/>
    <property type="project" value="InterPro"/>
</dbReference>
<dbReference type="EMBL" id="MGDI01000011">
    <property type="protein sequence ID" value="OGL54580.1"/>
    <property type="molecule type" value="Genomic_DNA"/>
</dbReference>
<dbReference type="InterPro" id="IPR002071">
    <property type="entry name" value="Thermonucl_AS"/>
</dbReference>
<proteinExistence type="predicted"/>
<evidence type="ECO:0000313" key="6">
    <source>
        <dbReference type="Proteomes" id="UP000178082"/>
    </source>
</evidence>
<keyword evidence="3" id="KW-0378">Hydrolase</keyword>
<evidence type="ECO:0000313" key="5">
    <source>
        <dbReference type="EMBL" id="OGL54580.1"/>
    </source>
</evidence>
<dbReference type="AlphaFoldDB" id="A0A1F7SLB9"/>